<organism evidence="2 3">
    <name type="scientific">Golovinomyces cichoracearum</name>
    <dbReference type="NCBI Taxonomy" id="62708"/>
    <lineage>
        <taxon>Eukaryota</taxon>
        <taxon>Fungi</taxon>
        <taxon>Dikarya</taxon>
        <taxon>Ascomycota</taxon>
        <taxon>Pezizomycotina</taxon>
        <taxon>Leotiomycetes</taxon>
        <taxon>Erysiphales</taxon>
        <taxon>Erysiphaceae</taxon>
        <taxon>Golovinomyces</taxon>
    </lineage>
</organism>
<evidence type="ECO:0000256" key="1">
    <source>
        <dbReference type="SAM" id="MobiDB-lite"/>
    </source>
</evidence>
<protein>
    <submittedName>
        <fullName evidence="2">Uncharacterized protein</fullName>
    </submittedName>
</protein>
<feature type="region of interest" description="Disordered" evidence="1">
    <location>
        <begin position="1"/>
        <end position="32"/>
    </location>
</feature>
<comment type="caution">
    <text evidence="2">The sequence shown here is derived from an EMBL/GenBank/DDBJ whole genome shotgun (WGS) entry which is preliminary data.</text>
</comment>
<reference evidence="2 3" key="1">
    <citation type="journal article" date="2018" name="BMC Genomics">
        <title>Comparative genome analyses reveal sequence features reflecting distinct modes of host-adaptation between dicot and monocot powdery mildew.</title>
        <authorList>
            <person name="Wu Y."/>
            <person name="Ma X."/>
            <person name="Pan Z."/>
            <person name="Kale S.D."/>
            <person name="Song Y."/>
            <person name="King H."/>
            <person name="Zhang Q."/>
            <person name="Presley C."/>
            <person name="Deng X."/>
            <person name="Wei C.I."/>
            <person name="Xiao S."/>
        </authorList>
    </citation>
    <scope>NUCLEOTIDE SEQUENCE [LARGE SCALE GENOMIC DNA]</scope>
    <source>
        <strain evidence="2">UCSC1</strain>
    </source>
</reference>
<dbReference type="AlphaFoldDB" id="A0A420IPM6"/>
<dbReference type="OrthoDB" id="2976890at2759"/>
<feature type="non-terminal residue" evidence="2">
    <location>
        <position position="1"/>
    </location>
</feature>
<gene>
    <name evidence="2" type="ORF">GcC1_071027</name>
</gene>
<accession>A0A420IPM6</accession>
<proteinExistence type="predicted"/>
<dbReference type="Proteomes" id="UP000285405">
    <property type="component" value="Unassembled WGS sequence"/>
</dbReference>
<sequence>SRSARRSTQRRDSRDLNDGSDDEAPPEDRVFKKSCVTTRSTVRSYFSNEPVVLEDSVSQLLQSTDSADMCSTKESALNSFSETIYSSQLSSQPMAQSKTQTQNRWLWIQFNVVPLKGTMWIPKRSKRKTEDCEILCIRFSWKT</sequence>
<name>A0A420IPM6_9PEZI</name>
<evidence type="ECO:0000313" key="2">
    <source>
        <dbReference type="EMBL" id="RKF76508.1"/>
    </source>
</evidence>
<evidence type="ECO:0000313" key="3">
    <source>
        <dbReference type="Proteomes" id="UP000285405"/>
    </source>
</evidence>
<feature type="non-terminal residue" evidence="2">
    <location>
        <position position="143"/>
    </location>
</feature>
<dbReference type="EMBL" id="MCBR01007128">
    <property type="protein sequence ID" value="RKF76508.1"/>
    <property type="molecule type" value="Genomic_DNA"/>
</dbReference>